<dbReference type="Proteomes" id="UP001221142">
    <property type="component" value="Unassembled WGS sequence"/>
</dbReference>
<accession>A0AAD7FIE4</accession>
<organism evidence="1 2">
    <name type="scientific">Roridomyces roridus</name>
    <dbReference type="NCBI Taxonomy" id="1738132"/>
    <lineage>
        <taxon>Eukaryota</taxon>
        <taxon>Fungi</taxon>
        <taxon>Dikarya</taxon>
        <taxon>Basidiomycota</taxon>
        <taxon>Agaricomycotina</taxon>
        <taxon>Agaricomycetes</taxon>
        <taxon>Agaricomycetidae</taxon>
        <taxon>Agaricales</taxon>
        <taxon>Marasmiineae</taxon>
        <taxon>Mycenaceae</taxon>
        <taxon>Roridomyces</taxon>
    </lineage>
</organism>
<comment type="caution">
    <text evidence="1">The sequence shown here is derived from an EMBL/GenBank/DDBJ whole genome shotgun (WGS) entry which is preliminary data.</text>
</comment>
<gene>
    <name evidence="1" type="ORF">FB45DRAFT_922192</name>
</gene>
<evidence type="ECO:0000313" key="2">
    <source>
        <dbReference type="Proteomes" id="UP001221142"/>
    </source>
</evidence>
<dbReference type="EMBL" id="JARKIF010000012">
    <property type="protein sequence ID" value="KAJ7625738.1"/>
    <property type="molecule type" value="Genomic_DNA"/>
</dbReference>
<name>A0AAD7FIE4_9AGAR</name>
<dbReference type="AlphaFoldDB" id="A0AAD7FIE4"/>
<evidence type="ECO:0000313" key="1">
    <source>
        <dbReference type="EMBL" id="KAJ7625738.1"/>
    </source>
</evidence>
<keyword evidence="2" id="KW-1185">Reference proteome</keyword>
<proteinExistence type="predicted"/>
<sequence length="202" mass="22455">MENHGSVAAVGQNNLTAFLRNIPSLAGNESELTEVTQVVRTFYYPQAQNDSQVIEDVVTETHLLILSAELWGAAMLEAGLTRVFRYTYGVSISQSRAWHSSESKQIQLTPLSPLIHGCISWLSLWNPEPHAELTWSNTFQTAIADFIKDPTSSPPRNWPKYLAYEGNVESGNFVQAVATDSPCTRIACDELWNELLVNGVED</sequence>
<dbReference type="Gene3D" id="3.40.50.1820">
    <property type="entry name" value="alpha/beta hydrolase"/>
    <property type="match status" value="1"/>
</dbReference>
<reference evidence="1" key="1">
    <citation type="submission" date="2023-03" db="EMBL/GenBank/DDBJ databases">
        <title>Massive genome expansion in bonnet fungi (Mycena s.s.) driven by repeated elements and novel gene families across ecological guilds.</title>
        <authorList>
            <consortium name="Lawrence Berkeley National Laboratory"/>
            <person name="Harder C.B."/>
            <person name="Miyauchi S."/>
            <person name="Viragh M."/>
            <person name="Kuo A."/>
            <person name="Thoen E."/>
            <person name="Andreopoulos B."/>
            <person name="Lu D."/>
            <person name="Skrede I."/>
            <person name="Drula E."/>
            <person name="Henrissat B."/>
            <person name="Morin E."/>
            <person name="Kohler A."/>
            <person name="Barry K."/>
            <person name="LaButti K."/>
            <person name="Morin E."/>
            <person name="Salamov A."/>
            <person name="Lipzen A."/>
            <person name="Mereny Z."/>
            <person name="Hegedus B."/>
            <person name="Baldrian P."/>
            <person name="Stursova M."/>
            <person name="Weitz H."/>
            <person name="Taylor A."/>
            <person name="Grigoriev I.V."/>
            <person name="Nagy L.G."/>
            <person name="Martin F."/>
            <person name="Kauserud H."/>
        </authorList>
    </citation>
    <scope>NUCLEOTIDE SEQUENCE</scope>
    <source>
        <strain evidence="1">9284</strain>
    </source>
</reference>
<protein>
    <submittedName>
        <fullName evidence="1">Uncharacterized protein</fullName>
    </submittedName>
</protein>
<dbReference type="InterPro" id="IPR029058">
    <property type="entry name" value="AB_hydrolase_fold"/>
</dbReference>